<keyword evidence="6 7" id="KW-0961">Cell wall biogenesis/degradation</keyword>
<dbReference type="EC" id="5.1.1.3" evidence="2 7"/>
<dbReference type="InterPro" id="IPR001920">
    <property type="entry name" value="Asp/Glu_race"/>
</dbReference>
<keyword evidence="9" id="KW-1185">Reference proteome</keyword>
<dbReference type="InterPro" id="IPR033134">
    <property type="entry name" value="Asp/Glu_racemase_AS_2"/>
</dbReference>
<feature type="active site" description="Proton donor/acceptor" evidence="7">
    <location>
        <position position="184"/>
    </location>
</feature>
<dbReference type="RefSeq" id="WP_229536190.1">
    <property type="nucleotide sequence ID" value="NZ_JAJHJB010000028.1"/>
</dbReference>
<dbReference type="InterPro" id="IPR015942">
    <property type="entry name" value="Asp/Glu/hydantoin_racemase"/>
</dbReference>
<feature type="binding site" evidence="7">
    <location>
        <begin position="75"/>
        <end position="76"/>
    </location>
    <ligand>
        <name>substrate</name>
    </ligand>
</feature>
<evidence type="ECO:0000256" key="1">
    <source>
        <dbReference type="ARBA" id="ARBA00001602"/>
    </source>
</evidence>
<keyword evidence="4 7" id="KW-0573">Peptidoglycan synthesis</keyword>
<comment type="function">
    <text evidence="7">Provides the (R)-glutamate required for cell wall biosynthesis.</text>
</comment>
<dbReference type="InterPro" id="IPR004391">
    <property type="entry name" value="Glu_race"/>
</dbReference>
<reference evidence="8" key="1">
    <citation type="submission" date="2021-11" db="EMBL/GenBank/DDBJ databases">
        <title>Description of a new species Pelosinus isolated from the bottom sediments of Lake Baikal.</title>
        <authorList>
            <person name="Zakharyuk A."/>
        </authorList>
    </citation>
    <scope>NUCLEOTIDE SEQUENCE</scope>
    <source>
        <strain evidence="8">Bkl1</strain>
    </source>
</reference>
<gene>
    <name evidence="7 8" type="primary">murI</name>
    <name evidence="8" type="ORF">LMF89_17660</name>
</gene>
<dbReference type="PANTHER" id="PTHR21198:SF2">
    <property type="entry name" value="GLUTAMATE RACEMASE"/>
    <property type="match status" value="1"/>
</dbReference>
<dbReference type="HAMAP" id="MF_00258">
    <property type="entry name" value="Glu_racemase"/>
    <property type="match status" value="1"/>
</dbReference>
<sequence>MKGGLPIGIFDSGIGGLSVYSQIKKVLPQEDLIYFGDTARAPYGTRNPWQIREFVNQMLSFFDRCNLKIAVSACNTITVLGLDEFQKNHDFKIVGMSTGAQQAIAASTNKRIGVIGTEVTIHSGMHHKTLLALKPESKVYAQTCPKFAPLIEQGKLTGIEIEDAITEYLTPLKKEKIDTLLLACTHYPYISGLIKEFMGDQVKVIDPAEETANQIRNVLSNAGILNENGNAGVGRLYFSGQAQQVRRIAENIMDTSRCLFLERNLEGVVPYKKDI</sequence>
<feature type="binding site" evidence="7">
    <location>
        <begin position="185"/>
        <end position="186"/>
    </location>
    <ligand>
        <name>substrate</name>
    </ligand>
</feature>
<evidence type="ECO:0000256" key="6">
    <source>
        <dbReference type="ARBA" id="ARBA00023316"/>
    </source>
</evidence>
<evidence type="ECO:0000256" key="5">
    <source>
        <dbReference type="ARBA" id="ARBA00023235"/>
    </source>
</evidence>
<evidence type="ECO:0000313" key="9">
    <source>
        <dbReference type="Proteomes" id="UP001165492"/>
    </source>
</evidence>
<dbReference type="EMBL" id="JAJHJB010000028">
    <property type="protein sequence ID" value="MCC5467163.1"/>
    <property type="molecule type" value="Genomic_DNA"/>
</dbReference>
<evidence type="ECO:0000313" key="8">
    <source>
        <dbReference type="EMBL" id="MCC5467163.1"/>
    </source>
</evidence>
<dbReference type="PROSITE" id="PS00924">
    <property type="entry name" value="ASP_GLU_RACEMASE_2"/>
    <property type="match status" value="1"/>
</dbReference>
<dbReference type="Pfam" id="PF01177">
    <property type="entry name" value="Asp_Glu_race"/>
    <property type="match status" value="1"/>
</dbReference>
<proteinExistence type="inferred from homology"/>
<comment type="caution">
    <text evidence="8">The sequence shown here is derived from an EMBL/GenBank/DDBJ whole genome shotgun (WGS) entry which is preliminary data.</text>
</comment>
<comment type="similarity">
    <text evidence="7">Belongs to the aspartate/glutamate racemases family.</text>
</comment>
<dbReference type="PANTHER" id="PTHR21198">
    <property type="entry name" value="GLUTAMATE RACEMASE"/>
    <property type="match status" value="1"/>
</dbReference>
<dbReference type="GO" id="GO:0008881">
    <property type="term" value="F:glutamate racemase activity"/>
    <property type="evidence" value="ECO:0007669"/>
    <property type="project" value="UniProtKB-EC"/>
</dbReference>
<protein>
    <recommendedName>
        <fullName evidence="2 7">Glutamate racemase</fullName>
        <ecNumber evidence="2 7">5.1.1.3</ecNumber>
    </recommendedName>
</protein>
<dbReference type="SUPFAM" id="SSF53681">
    <property type="entry name" value="Aspartate/glutamate racemase"/>
    <property type="match status" value="2"/>
</dbReference>
<evidence type="ECO:0000256" key="2">
    <source>
        <dbReference type="ARBA" id="ARBA00013090"/>
    </source>
</evidence>
<accession>A0ABS8HVG4</accession>
<dbReference type="Gene3D" id="3.40.50.1860">
    <property type="match status" value="2"/>
</dbReference>
<feature type="active site" description="Proton donor/acceptor" evidence="7">
    <location>
        <position position="74"/>
    </location>
</feature>
<comment type="pathway">
    <text evidence="7">Cell wall biogenesis; peptidoglycan biosynthesis.</text>
</comment>
<keyword evidence="3 7" id="KW-0133">Cell shape</keyword>
<evidence type="ECO:0000256" key="3">
    <source>
        <dbReference type="ARBA" id="ARBA00022960"/>
    </source>
</evidence>
<evidence type="ECO:0000256" key="4">
    <source>
        <dbReference type="ARBA" id="ARBA00022984"/>
    </source>
</evidence>
<dbReference type="Proteomes" id="UP001165492">
    <property type="component" value="Unassembled WGS sequence"/>
</dbReference>
<comment type="catalytic activity">
    <reaction evidence="1 7">
        <text>L-glutamate = D-glutamate</text>
        <dbReference type="Rhea" id="RHEA:12813"/>
        <dbReference type="ChEBI" id="CHEBI:29985"/>
        <dbReference type="ChEBI" id="CHEBI:29986"/>
        <dbReference type="EC" id="5.1.1.3"/>
    </reaction>
</comment>
<evidence type="ECO:0000256" key="7">
    <source>
        <dbReference type="HAMAP-Rule" id="MF_00258"/>
    </source>
</evidence>
<feature type="binding site" evidence="7">
    <location>
        <begin position="43"/>
        <end position="44"/>
    </location>
    <ligand>
        <name>substrate</name>
    </ligand>
</feature>
<keyword evidence="5 7" id="KW-0413">Isomerase</keyword>
<organism evidence="8 9">
    <name type="scientific">Pelosinus baikalensis</name>
    <dbReference type="NCBI Taxonomy" id="2892015"/>
    <lineage>
        <taxon>Bacteria</taxon>
        <taxon>Bacillati</taxon>
        <taxon>Bacillota</taxon>
        <taxon>Negativicutes</taxon>
        <taxon>Selenomonadales</taxon>
        <taxon>Sporomusaceae</taxon>
        <taxon>Pelosinus</taxon>
    </lineage>
</organism>
<dbReference type="NCBIfam" id="TIGR00067">
    <property type="entry name" value="glut_race"/>
    <property type="match status" value="1"/>
</dbReference>
<feature type="binding site" evidence="7">
    <location>
        <begin position="11"/>
        <end position="12"/>
    </location>
    <ligand>
        <name>substrate</name>
    </ligand>
</feature>
<name>A0ABS8HVG4_9FIRM</name>